<reference evidence="7" key="1">
    <citation type="submission" date="2021-05" db="EMBL/GenBank/DDBJ databases">
        <title>The genome of the haptophyte Pavlova lutheri (Diacronema luteri, Pavlovales) - a model for lipid biosynthesis in eukaryotic algae.</title>
        <authorList>
            <person name="Hulatt C.J."/>
            <person name="Posewitz M.C."/>
        </authorList>
    </citation>
    <scope>NUCLEOTIDE SEQUENCE</scope>
    <source>
        <strain evidence="7">NIVA-4/92</strain>
    </source>
</reference>
<dbReference type="Proteomes" id="UP000751190">
    <property type="component" value="Unassembled WGS sequence"/>
</dbReference>
<feature type="compositionally biased region" description="Low complexity" evidence="5">
    <location>
        <begin position="681"/>
        <end position="690"/>
    </location>
</feature>
<dbReference type="Pfam" id="PF00481">
    <property type="entry name" value="PP2C"/>
    <property type="match status" value="1"/>
</dbReference>
<proteinExistence type="inferred from homology"/>
<dbReference type="GO" id="GO:0004722">
    <property type="term" value="F:protein serine/threonine phosphatase activity"/>
    <property type="evidence" value="ECO:0007669"/>
    <property type="project" value="InterPro"/>
</dbReference>
<dbReference type="AlphaFoldDB" id="A0A8J6C9V6"/>
<feature type="compositionally biased region" description="Low complexity" evidence="5">
    <location>
        <begin position="407"/>
        <end position="422"/>
    </location>
</feature>
<accession>A0A8J6C9V6</accession>
<dbReference type="SMART" id="SM00331">
    <property type="entry name" value="PP2C_SIG"/>
    <property type="match status" value="1"/>
</dbReference>
<feature type="compositionally biased region" description="Low complexity" evidence="5">
    <location>
        <begin position="697"/>
        <end position="717"/>
    </location>
</feature>
<feature type="region of interest" description="Disordered" evidence="5">
    <location>
        <begin position="311"/>
        <end position="369"/>
    </location>
</feature>
<keyword evidence="3 4" id="KW-0904">Protein phosphatase</keyword>
<feature type="compositionally biased region" description="Low complexity" evidence="5">
    <location>
        <begin position="238"/>
        <end position="251"/>
    </location>
</feature>
<evidence type="ECO:0000259" key="6">
    <source>
        <dbReference type="PROSITE" id="PS51746"/>
    </source>
</evidence>
<evidence type="ECO:0000256" key="4">
    <source>
        <dbReference type="RuleBase" id="RU003465"/>
    </source>
</evidence>
<evidence type="ECO:0000256" key="3">
    <source>
        <dbReference type="ARBA" id="ARBA00022912"/>
    </source>
</evidence>
<dbReference type="PANTHER" id="PTHR47992">
    <property type="entry name" value="PROTEIN PHOSPHATASE"/>
    <property type="match status" value="1"/>
</dbReference>
<name>A0A8J6C9V6_DIALT</name>
<dbReference type="InterPro" id="IPR036457">
    <property type="entry name" value="PPM-type-like_dom_sf"/>
</dbReference>
<dbReference type="SMART" id="SM00332">
    <property type="entry name" value="PP2Cc"/>
    <property type="match status" value="1"/>
</dbReference>
<feature type="region of interest" description="Disordered" evidence="5">
    <location>
        <begin position="404"/>
        <end position="466"/>
    </location>
</feature>
<comment type="caution">
    <text evidence="7">The sequence shown here is derived from an EMBL/GenBank/DDBJ whole genome shotgun (WGS) entry which is preliminary data.</text>
</comment>
<gene>
    <name evidence="7" type="ORF">KFE25_004927</name>
</gene>
<dbReference type="OrthoDB" id="416093at2759"/>
<dbReference type="Gene3D" id="3.60.40.10">
    <property type="entry name" value="PPM-type phosphatase domain"/>
    <property type="match status" value="1"/>
</dbReference>
<organism evidence="7 8">
    <name type="scientific">Diacronema lutheri</name>
    <name type="common">Unicellular marine alga</name>
    <name type="synonym">Monochrysis lutheri</name>
    <dbReference type="NCBI Taxonomy" id="2081491"/>
    <lineage>
        <taxon>Eukaryota</taxon>
        <taxon>Haptista</taxon>
        <taxon>Haptophyta</taxon>
        <taxon>Pavlovophyceae</taxon>
        <taxon>Pavlovales</taxon>
        <taxon>Pavlovaceae</taxon>
        <taxon>Diacronema</taxon>
    </lineage>
</organism>
<dbReference type="InterPro" id="IPR000222">
    <property type="entry name" value="PP2C_BS"/>
</dbReference>
<keyword evidence="8" id="KW-1185">Reference proteome</keyword>
<keyword evidence="1" id="KW-0479">Metal-binding</keyword>
<evidence type="ECO:0000313" key="8">
    <source>
        <dbReference type="Proteomes" id="UP000751190"/>
    </source>
</evidence>
<dbReference type="SUPFAM" id="SSF81606">
    <property type="entry name" value="PP2C-like"/>
    <property type="match status" value="1"/>
</dbReference>
<dbReference type="GO" id="GO:0046872">
    <property type="term" value="F:metal ion binding"/>
    <property type="evidence" value="ECO:0007669"/>
    <property type="project" value="UniProtKB-KW"/>
</dbReference>
<dbReference type="InterPro" id="IPR015655">
    <property type="entry name" value="PP2C"/>
</dbReference>
<feature type="domain" description="PPM-type phosphatase" evidence="6">
    <location>
        <begin position="772"/>
        <end position="1057"/>
    </location>
</feature>
<dbReference type="PROSITE" id="PS51746">
    <property type="entry name" value="PPM_2"/>
    <property type="match status" value="1"/>
</dbReference>
<dbReference type="EMBL" id="JAGTXO010000016">
    <property type="protein sequence ID" value="KAG8463416.1"/>
    <property type="molecule type" value="Genomic_DNA"/>
</dbReference>
<evidence type="ECO:0000256" key="5">
    <source>
        <dbReference type="SAM" id="MobiDB-lite"/>
    </source>
</evidence>
<feature type="region of interest" description="Disordered" evidence="5">
    <location>
        <begin position="226"/>
        <end position="263"/>
    </location>
</feature>
<sequence>MAVPQISPRLFEKQEDQAFAVYERWRSGPREDKLKFALHALALSRTSAPPGVAQMPRGAANGAVLESAEAIAAFLEQRPAVPHSFDAFVQLWNSFVDFTLREHAPAAADESVARARVSHAPPSPSAVSLLAHDSATAYAGPRSLESQIPLRSVRRSSSSSLVAARLERFRRHSDQPLSGSKLHRIDLSQAHRFAPVVLDDEALLQLAAFHPDAHVEAICDAAAPAAAAPAGGGGGEPSTGAAGAHSSRGSSDGCGGGGAAGAEPAACSLPASAEFTRVISYTPKAASTPPAGLIVGGRDERERRAAQLRELLASMPSKGTRQTVPEERERGDRRGGGASMRAGGGRYHGGASMHGTGKPHDAAQARQEGDGAQLADTLPLDGWNFGAQLSLLVALTRRKRATLPIGSPCASSSCSAAASTPSGRGRAADLRESAGVGDASSGGGADNARASELQEDGSRHTFRRRRLSKDLATQIVDLGRLRAARDAPGGGAGEASAAADAPQRQRTQVTGELVGRHDGEPWLTSSDVQPSPLGSMRDARPDSSPDDRARDARPDSPPDNGARDAGAVGAPTAGGGADGEPAGGGDDAVGARGRRAPGADGTAAELVGAGADETHRLPGGLPAPRGGADGAAGAAGIDGGVRAGDPHSAADGLPPELRGPVRPAAPPIAVLDSAGLRRPDSPSSVDSTSTGPAAHRCSAATSSAPCSAPGSAPGSASLVRRRMSDLPVSFSGEMLSSAAARTHAASHGAHTPRAEPRGARCFSQQVVGTFSCHGMAPVEAEAVDKINQDCGCFVNPFAWPGQALFAVFDGHGRDGEVASNTAMSAMSELLADDARLEAEPEAALVDAFEHAEDALRREIPVEAQHSGAVAVAALLRHDRLIVAGAGDCRCVLARARDDGLPGFDTVQLSVEHNFENSDERARVLKLGGQISASRSPQTDGYFEPGRIYRSLDDPSLGPGLAMSRSIGDLDATEVGVVPTPDVRTHMLEPRDQFVILASDGVWEFIESDEAVQIVGGIYAKGWSAEAACKHLIARAAVAWMEEEGNHRDDITCIVVYLSCRDEMLGEHWHDYGIDDDDSLP</sequence>
<evidence type="ECO:0000256" key="2">
    <source>
        <dbReference type="ARBA" id="ARBA00022801"/>
    </source>
</evidence>
<dbReference type="PROSITE" id="PS01032">
    <property type="entry name" value="PPM_1"/>
    <property type="match status" value="1"/>
</dbReference>
<feature type="compositionally biased region" description="Low complexity" evidence="5">
    <location>
        <begin position="617"/>
        <end position="635"/>
    </location>
</feature>
<feature type="compositionally biased region" description="Low complexity" evidence="5">
    <location>
        <begin position="588"/>
        <end position="604"/>
    </location>
</feature>
<feature type="compositionally biased region" description="Basic and acidic residues" evidence="5">
    <location>
        <begin position="358"/>
        <end position="369"/>
    </location>
</feature>
<evidence type="ECO:0000256" key="1">
    <source>
        <dbReference type="ARBA" id="ARBA00022723"/>
    </source>
</evidence>
<feature type="compositionally biased region" description="Gly residues" evidence="5">
    <location>
        <begin position="572"/>
        <end position="587"/>
    </location>
</feature>
<protein>
    <recommendedName>
        <fullName evidence="6">PPM-type phosphatase domain-containing protein</fullName>
    </recommendedName>
</protein>
<feature type="region of interest" description="Disordered" evidence="5">
    <location>
        <begin position="484"/>
        <end position="717"/>
    </location>
</feature>
<feature type="compositionally biased region" description="Basic and acidic residues" evidence="5">
    <location>
        <begin position="537"/>
        <end position="556"/>
    </location>
</feature>
<evidence type="ECO:0000313" key="7">
    <source>
        <dbReference type="EMBL" id="KAG8463416.1"/>
    </source>
</evidence>
<comment type="similarity">
    <text evidence="4">Belongs to the PP2C family.</text>
</comment>
<dbReference type="InterPro" id="IPR001932">
    <property type="entry name" value="PPM-type_phosphatase-like_dom"/>
</dbReference>
<feature type="compositionally biased region" description="Gly residues" evidence="5">
    <location>
        <begin position="336"/>
        <end position="348"/>
    </location>
</feature>
<keyword evidence="2 4" id="KW-0378">Hydrolase</keyword>
<dbReference type="CDD" id="cd00143">
    <property type="entry name" value="PP2Cc"/>
    <property type="match status" value="1"/>
</dbReference>
<feature type="compositionally biased region" description="Basic and acidic residues" evidence="5">
    <location>
        <begin position="324"/>
        <end position="335"/>
    </location>
</feature>